<evidence type="ECO:0000256" key="6">
    <source>
        <dbReference type="SAM" id="MobiDB-lite"/>
    </source>
</evidence>
<dbReference type="Pfam" id="PF00096">
    <property type="entry name" value="zf-C2H2"/>
    <property type="match status" value="2"/>
</dbReference>
<reference evidence="8 9" key="1">
    <citation type="submission" date="2016-10" db="EMBL/GenBank/DDBJ databases">
        <title>Genome sequence of the basidiomycete white-rot fungus Trametes pubescens.</title>
        <authorList>
            <person name="Makela M.R."/>
            <person name="Granchi Z."/>
            <person name="Peng M."/>
            <person name="De Vries R.P."/>
            <person name="Grigoriev I."/>
            <person name="Riley R."/>
            <person name="Hilden K."/>
        </authorList>
    </citation>
    <scope>NUCLEOTIDE SEQUENCE [LARGE SCALE GENOMIC DNA]</scope>
    <source>
        <strain evidence="8 9">FBCC735</strain>
    </source>
</reference>
<dbReference type="EMBL" id="MNAD01001539">
    <property type="protein sequence ID" value="OJT04565.1"/>
    <property type="molecule type" value="Genomic_DNA"/>
</dbReference>
<keyword evidence="3 5" id="KW-0863">Zinc-finger</keyword>
<evidence type="ECO:0000256" key="4">
    <source>
        <dbReference type="ARBA" id="ARBA00022833"/>
    </source>
</evidence>
<evidence type="ECO:0000259" key="7">
    <source>
        <dbReference type="PROSITE" id="PS50157"/>
    </source>
</evidence>
<dbReference type="InterPro" id="IPR050329">
    <property type="entry name" value="GLI_C2H2-zinc-finger"/>
</dbReference>
<organism evidence="8 9">
    <name type="scientific">Trametes pubescens</name>
    <name type="common">White-rot fungus</name>
    <dbReference type="NCBI Taxonomy" id="154538"/>
    <lineage>
        <taxon>Eukaryota</taxon>
        <taxon>Fungi</taxon>
        <taxon>Dikarya</taxon>
        <taxon>Basidiomycota</taxon>
        <taxon>Agaricomycotina</taxon>
        <taxon>Agaricomycetes</taxon>
        <taxon>Polyporales</taxon>
        <taxon>Polyporaceae</taxon>
        <taxon>Trametes</taxon>
    </lineage>
</organism>
<evidence type="ECO:0000256" key="1">
    <source>
        <dbReference type="ARBA" id="ARBA00022723"/>
    </source>
</evidence>
<dbReference type="STRING" id="154538.A0A1M2VAK3"/>
<evidence type="ECO:0000256" key="2">
    <source>
        <dbReference type="ARBA" id="ARBA00022737"/>
    </source>
</evidence>
<dbReference type="PROSITE" id="PS50157">
    <property type="entry name" value="ZINC_FINGER_C2H2_2"/>
    <property type="match status" value="2"/>
</dbReference>
<sequence>MDVATSFLMQQFAPPPHSSPPHQQALHYNYFDRTADPSRRIPLQSSFVRSSAPRQMQHYAPQAMPSSYRSTFSMDSSSSSGTGSYGHDGSPLGSPFDGPNSGLQPPAASGGGQPFPTEAYPHSWPQVAQPSPSQYPDPYPAGSYELPPSASSTSAADGNMMQGVKAEDSLEPYGGAAGGLYLSSYADQLQNAASMPDHQGALPTYSMNQYSPEVVSQQSLGYGYSTADAQPHHPASAEVANVPSYLLGAPTHLQYPDEDIPRYVNPTQVSPGSPYAQLQELPQDQSCDPRFTLQTAHSGASPSAFTDFDVESAASGSPSLASVATSAPIPVPAAGAGAQRKRQRAVSFTSSSSDEEMQPSSGESEHDEDGEGEDEDYVQQSPRTRRRGLSASSTSPSTSTGSFSMARRLAAPVPVPNLTKKSRGRRVPTAQQVGTQGGPQKVRFLVSSPGSVCGCSHLPVFLQRMYMCKVPGCGKCFARGEHLKRHVRSIHTNDKRESSVLRPCARLLTASAAHKCPYPGCEKDFSRHDNLGQHMRVHKGYTMPKAGPL</sequence>
<feature type="domain" description="C2H2-type" evidence="7">
    <location>
        <begin position="466"/>
        <end position="496"/>
    </location>
</feature>
<feature type="domain" description="C2H2-type" evidence="7">
    <location>
        <begin position="514"/>
        <end position="543"/>
    </location>
</feature>
<dbReference type="GO" id="GO:0000981">
    <property type="term" value="F:DNA-binding transcription factor activity, RNA polymerase II-specific"/>
    <property type="evidence" value="ECO:0007669"/>
    <property type="project" value="TreeGrafter"/>
</dbReference>
<dbReference type="InterPro" id="IPR013087">
    <property type="entry name" value="Znf_C2H2_type"/>
</dbReference>
<evidence type="ECO:0000313" key="8">
    <source>
        <dbReference type="EMBL" id="OJT04565.1"/>
    </source>
</evidence>
<feature type="compositionally biased region" description="Low complexity" evidence="6">
    <location>
        <begin position="66"/>
        <end position="90"/>
    </location>
</feature>
<dbReference type="Gene3D" id="3.30.160.60">
    <property type="entry name" value="Classic Zinc Finger"/>
    <property type="match status" value="2"/>
</dbReference>
<dbReference type="GO" id="GO:0008270">
    <property type="term" value="F:zinc ion binding"/>
    <property type="evidence" value="ECO:0007669"/>
    <property type="project" value="UniProtKB-KW"/>
</dbReference>
<proteinExistence type="predicted"/>
<keyword evidence="2" id="KW-0677">Repeat</keyword>
<gene>
    <name evidence="8" type="ORF">TRAPUB_4835</name>
</gene>
<dbReference type="SMART" id="SM00355">
    <property type="entry name" value="ZnF_C2H2"/>
    <property type="match status" value="2"/>
</dbReference>
<evidence type="ECO:0000256" key="5">
    <source>
        <dbReference type="PROSITE-ProRule" id="PRU00042"/>
    </source>
</evidence>
<dbReference type="GO" id="GO:0000978">
    <property type="term" value="F:RNA polymerase II cis-regulatory region sequence-specific DNA binding"/>
    <property type="evidence" value="ECO:0007669"/>
    <property type="project" value="UniProtKB-ARBA"/>
</dbReference>
<evidence type="ECO:0000256" key="3">
    <source>
        <dbReference type="ARBA" id="ARBA00022771"/>
    </source>
</evidence>
<name>A0A1M2VAK3_TRAPU</name>
<keyword evidence="1" id="KW-0479">Metal-binding</keyword>
<dbReference type="Proteomes" id="UP000184267">
    <property type="component" value="Unassembled WGS sequence"/>
</dbReference>
<feature type="region of interest" description="Disordered" evidence="6">
    <location>
        <begin position="333"/>
        <end position="437"/>
    </location>
</feature>
<feature type="region of interest" description="Disordered" evidence="6">
    <location>
        <begin position="46"/>
        <end position="158"/>
    </location>
</feature>
<keyword evidence="9" id="KW-1185">Reference proteome</keyword>
<dbReference type="InterPro" id="IPR036236">
    <property type="entry name" value="Znf_C2H2_sf"/>
</dbReference>
<dbReference type="OrthoDB" id="6365676at2759"/>
<dbReference type="SUPFAM" id="SSF57667">
    <property type="entry name" value="beta-beta-alpha zinc fingers"/>
    <property type="match status" value="2"/>
</dbReference>
<dbReference type="GO" id="GO:0045944">
    <property type="term" value="P:positive regulation of transcription by RNA polymerase II"/>
    <property type="evidence" value="ECO:0007669"/>
    <property type="project" value="UniProtKB-ARBA"/>
</dbReference>
<dbReference type="PANTHER" id="PTHR19818">
    <property type="entry name" value="ZINC FINGER PROTEIN ZIC AND GLI"/>
    <property type="match status" value="1"/>
</dbReference>
<dbReference type="PANTHER" id="PTHR19818:SF139">
    <property type="entry name" value="PAIR-RULE PROTEIN ODD-PAIRED"/>
    <property type="match status" value="1"/>
</dbReference>
<dbReference type="FunFam" id="3.30.160.60:FF:000125">
    <property type="entry name" value="Putative zinc finger protein 143"/>
    <property type="match status" value="1"/>
</dbReference>
<feature type="compositionally biased region" description="Low complexity" evidence="6">
    <location>
        <begin position="390"/>
        <end position="404"/>
    </location>
</feature>
<comment type="caution">
    <text evidence="8">The sequence shown here is derived from an EMBL/GenBank/DDBJ whole genome shotgun (WGS) entry which is preliminary data.</text>
</comment>
<evidence type="ECO:0000313" key="9">
    <source>
        <dbReference type="Proteomes" id="UP000184267"/>
    </source>
</evidence>
<feature type="compositionally biased region" description="Acidic residues" evidence="6">
    <location>
        <begin position="365"/>
        <end position="377"/>
    </location>
</feature>
<dbReference type="GO" id="GO:0005634">
    <property type="term" value="C:nucleus"/>
    <property type="evidence" value="ECO:0007669"/>
    <property type="project" value="UniProtKB-ARBA"/>
</dbReference>
<feature type="region of interest" description="Disordered" evidence="6">
    <location>
        <begin position="1"/>
        <end position="24"/>
    </location>
</feature>
<accession>A0A1M2VAK3</accession>
<protein>
    <recommendedName>
        <fullName evidence="7">C2H2-type domain-containing protein</fullName>
    </recommendedName>
</protein>
<keyword evidence="4" id="KW-0862">Zinc</keyword>
<dbReference type="AlphaFoldDB" id="A0A1M2VAK3"/>
<dbReference type="PROSITE" id="PS00028">
    <property type="entry name" value="ZINC_FINGER_C2H2_1"/>
    <property type="match status" value="2"/>
</dbReference>
<dbReference type="OMA" id="MYMCKVP"/>